<dbReference type="AlphaFoldDB" id="A0AA39U4J9"/>
<sequence length="371" mass="42204">MDGNNRDAMRVFTEDDKCPAIYVPPHYEPNEHDDWITVYTDGSAVRDNTGSTAAGAGGYFIRWENNGYFLVTNSLVMRFRARSAPTLLRWVKGHSGDPGNKGANELAGNMSRRDTLDLLSTLSQGAAYTIIKKIKMQTEAYQNKMDRQDTNTNVELAIAAASERCQSDVLAEALSARFFLWMLLHDGYNVRHHWKHIQGCEAKGMCQVCNVEESMDHILTTCQATGQGKVWALARELWRQKTKSELIIMKGIIMSCGVQPPESHRSTAKNATERFRCILISESAHLIWKIRNDCIINDRAQYTSKEIVQRWSSTMNRRMKLDCILLDGKRFKKKATKLPLVLNMWKGTLLNKESLLENWMKGNRVLVGIIK</sequence>
<comment type="caution">
    <text evidence="2">The sequence shown here is derived from an EMBL/GenBank/DDBJ whole genome shotgun (WGS) entry which is preliminary data.</text>
</comment>
<dbReference type="InterPro" id="IPR026960">
    <property type="entry name" value="RVT-Znf"/>
</dbReference>
<dbReference type="SUPFAM" id="SSF53098">
    <property type="entry name" value="Ribonuclease H-like"/>
    <property type="match status" value="1"/>
</dbReference>
<evidence type="ECO:0000313" key="2">
    <source>
        <dbReference type="EMBL" id="KAK0477372.1"/>
    </source>
</evidence>
<dbReference type="EMBL" id="JAUEPR010000017">
    <property type="protein sequence ID" value="KAK0477372.1"/>
    <property type="molecule type" value="Genomic_DNA"/>
</dbReference>
<protein>
    <recommendedName>
        <fullName evidence="1">Reverse transcriptase zinc-binding domain-containing protein</fullName>
    </recommendedName>
</protein>
<dbReference type="InterPro" id="IPR012337">
    <property type="entry name" value="RNaseH-like_sf"/>
</dbReference>
<reference evidence="2" key="1">
    <citation type="submission" date="2023-06" db="EMBL/GenBank/DDBJ databases">
        <authorList>
            <consortium name="Lawrence Berkeley National Laboratory"/>
            <person name="Ahrendt S."/>
            <person name="Sahu N."/>
            <person name="Indic B."/>
            <person name="Wong-Bajracharya J."/>
            <person name="Merenyi Z."/>
            <person name="Ke H.-M."/>
            <person name="Monk M."/>
            <person name="Kocsube S."/>
            <person name="Drula E."/>
            <person name="Lipzen A."/>
            <person name="Balint B."/>
            <person name="Henrissat B."/>
            <person name="Andreopoulos B."/>
            <person name="Martin F.M."/>
            <person name="Harder C.B."/>
            <person name="Rigling D."/>
            <person name="Ford K.L."/>
            <person name="Foster G.D."/>
            <person name="Pangilinan J."/>
            <person name="Papanicolaou A."/>
            <person name="Barry K."/>
            <person name="LaButti K."/>
            <person name="Viragh M."/>
            <person name="Koriabine M."/>
            <person name="Yan M."/>
            <person name="Riley R."/>
            <person name="Champramary S."/>
            <person name="Plett K.L."/>
            <person name="Tsai I.J."/>
            <person name="Slot J."/>
            <person name="Sipos G."/>
            <person name="Plett J."/>
            <person name="Nagy L.G."/>
            <person name="Grigoriev I.V."/>
        </authorList>
    </citation>
    <scope>NUCLEOTIDE SEQUENCE</scope>
    <source>
        <strain evidence="2">ICMP 16352</strain>
    </source>
</reference>
<feature type="domain" description="Reverse transcriptase zinc-binding" evidence="1">
    <location>
        <begin position="175"/>
        <end position="226"/>
    </location>
</feature>
<evidence type="ECO:0000313" key="3">
    <source>
        <dbReference type="Proteomes" id="UP001175227"/>
    </source>
</evidence>
<organism evidence="2 3">
    <name type="scientific">Armillaria novae-zelandiae</name>
    <dbReference type="NCBI Taxonomy" id="153914"/>
    <lineage>
        <taxon>Eukaryota</taxon>
        <taxon>Fungi</taxon>
        <taxon>Dikarya</taxon>
        <taxon>Basidiomycota</taxon>
        <taxon>Agaricomycotina</taxon>
        <taxon>Agaricomycetes</taxon>
        <taxon>Agaricomycetidae</taxon>
        <taxon>Agaricales</taxon>
        <taxon>Marasmiineae</taxon>
        <taxon>Physalacriaceae</taxon>
        <taxon>Armillaria</taxon>
    </lineage>
</organism>
<accession>A0AA39U4J9</accession>
<name>A0AA39U4J9_9AGAR</name>
<proteinExistence type="predicted"/>
<keyword evidence="3" id="KW-1185">Reference proteome</keyword>
<evidence type="ECO:0000259" key="1">
    <source>
        <dbReference type="Pfam" id="PF13966"/>
    </source>
</evidence>
<gene>
    <name evidence="2" type="ORF">IW261DRAFT_1551970</name>
</gene>
<dbReference type="Pfam" id="PF13966">
    <property type="entry name" value="zf-RVT"/>
    <property type="match status" value="1"/>
</dbReference>
<dbReference type="Proteomes" id="UP001175227">
    <property type="component" value="Unassembled WGS sequence"/>
</dbReference>